<dbReference type="PANTHER" id="PTHR13964">
    <property type="entry name" value="RBP-RELATED"/>
    <property type="match status" value="1"/>
</dbReference>
<feature type="compositionally biased region" description="Polar residues" evidence="4">
    <location>
        <begin position="207"/>
        <end position="220"/>
    </location>
</feature>
<evidence type="ECO:0000313" key="7">
    <source>
        <dbReference type="EnsemblProtists" id="EKX42806"/>
    </source>
</evidence>
<dbReference type="RefSeq" id="XP_005829786.1">
    <property type="nucleotide sequence ID" value="XM_005829729.1"/>
</dbReference>
<dbReference type="Gene3D" id="1.10.150.60">
    <property type="entry name" value="ARID DNA-binding domain"/>
    <property type="match status" value="1"/>
</dbReference>
<dbReference type="Pfam" id="PF01388">
    <property type="entry name" value="ARID"/>
    <property type="match status" value="1"/>
</dbReference>
<dbReference type="CDD" id="cd16100">
    <property type="entry name" value="ARID"/>
    <property type="match status" value="1"/>
</dbReference>
<gene>
    <name evidence="6" type="ORF">GUITHDRAFT_111176</name>
</gene>
<feature type="region of interest" description="Disordered" evidence="4">
    <location>
        <begin position="498"/>
        <end position="521"/>
    </location>
</feature>
<reference evidence="7" key="3">
    <citation type="submission" date="2016-03" db="UniProtKB">
        <authorList>
            <consortium name="EnsemblProtists"/>
        </authorList>
    </citation>
    <scope>IDENTIFICATION</scope>
</reference>
<evidence type="ECO:0000313" key="8">
    <source>
        <dbReference type="Proteomes" id="UP000011087"/>
    </source>
</evidence>
<feature type="domain" description="ARID" evidence="5">
    <location>
        <begin position="22"/>
        <end position="130"/>
    </location>
</feature>
<name>L1J2T6_GUITC</name>
<dbReference type="GO" id="GO:0000976">
    <property type="term" value="F:transcription cis-regulatory region binding"/>
    <property type="evidence" value="ECO:0007669"/>
    <property type="project" value="TreeGrafter"/>
</dbReference>
<sequence>MQNGDRGASLQNPQASAPGSDANDRSRWLRFYGGFVQKCGINVSSLPTIYGKADRADMACLKARKGFEIDLFSLFLLVKRYGGYEQIVDDAVWVEIARSLDESLQAHSSVAKPLRQIYLQYLYLFESFMRQKTSFNLAMSRNQQRVLEQTLTDQEPPQKVAHSFQAQGSGYGVQSAHRGVFPPIVKEQQPHLFHQSPGNPTGPMGTPLQSTNFGQPAQASSTPVREDVREDFFAAGSHSMQYPLQGGGQLQGMQARAGDVAVNLDRVSHFDQSAGSMGAVGLQQGPGLGGGRIGPGMGGGMQQGNIGTGGVGVGGVGGGGGGGGGMTGSMLQTQSYQGNSGPVSTVQCTDGHGGMVSNMGQGTVYQGIARAGGGQQEIGGGMGNQLSQGGNSSLQARGQQGGGMMGMERVGMMGQGGLQQGTGGGMGGMRDAVRAGLVESGNRMGQGSMSQGVGGHQGPEGGGGLGVGLGSRMGMPTLHQGGIAQVGQRAGGMGGDLGGGGGRMPLKGGPHGSSGGGGGGGVGSQVQGYAAAMIVESSHQAVVETAGGMNATQQPGGGMGGMQGRSTGQGGIEQSSNLAGSLLRSAELERGRGFIVEQGMSNQGSRASSMQSSTGGGMGGAMQGVMGQNAMQHANMGQVGGMSMPGGQQDAVGMGQGSMQQSGLG</sequence>
<dbReference type="EnsemblProtists" id="EKX42806">
    <property type="protein sequence ID" value="EKX42806"/>
    <property type="gene ID" value="GUITHDRAFT_111176"/>
</dbReference>
<proteinExistence type="predicted"/>
<feature type="region of interest" description="Disordered" evidence="4">
    <location>
        <begin position="196"/>
        <end position="220"/>
    </location>
</feature>
<dbReference type="Proteomes" id="UP000011087">
    <property type="component" value="Unassembled WGS sequence"/>
</dbReference>
<evidence type="ECO:0000313" key="6">
    <source>
        <dbReference type="EMBL" id="EKX42806.1"/>
    </source>
</evidence>
<dbReference type="AlphaFoldDB" id="L1J2T6"/>
<keyword evidence="1" id="KW-0805">Transcription regulation</keyword>
<dbReference type="GO" id="GO:0005634">
    <property type="term" value="C:nucleus"/>
    <property type="evidence" value="ECO:0007669"/>
    <property type="project" value="TreeGrafter"/>
</dbReference>
<dbReference type="PROSITE" id="PS51011">
    <property type="entry name" value="ARID"/>
    <property type="match status" value="1"/>
</dbReference>
<dbReference type="InterPro" id="IPR051232">
    <property type="entry name" value="ARID/SWI1_ChromRemod"/>
</dbReference>
<dbReference type="KEGG" id="gtt:GUITHDRAFT_111176"/>
<dbReference type="PaxDb" id="55529-EKX42806"/>
<dbReference type="InterPro" id="IPR036431">
    <property type="entry name" value="ARID_dom_sf"/>
</dbReference>
<dbReference type="SMART" id="SM00501">
    <property type="entry name" value="BRIGHT"/>
    <property type="match status" value="1"/>
</dbReference>
<protein>
    <recommendedName>
        <fullName evidence="5">ARID domain-containing protein</fullName>
    </recommendedName>
</protein>
<dbReference type="EMBL" id="JH993014">
    <property type="protein sequence ID" value="EKX42806.1"/>
    <property type="molecule type" value="Genomic_DNA"/>
</dbReference>
<evidence type="ECO:0000259" key="5">
    <source>
        <dbReference type="PROSITE" id="PS51011"/>
    </source>
</evidence>
<dbReference type="STRING" id="905079.L1J2T6"/>
<dbReference type="GeneID" id="17299550"/>
<dbReference type="PANTHER" id="PTHR13964:SF27">
    <property type="entry name" value="HAT-TRICK, ISOFORM D"/>
    <property type="match status" value="1"/>
</dbReference>
<keyword evidence="2" id="KW-0804">Transcription</keyword>
<organism evidence="6">
    <name type="scientific">Guillardia theta (strain CCMP2712)</name>
    <name type="common">Cryptophyte</name>
    <dbReference type="NCBI Taxonomy" id="905079"/>
    <lineage>
        <taxon>Eukaryota</taxon>
        <taxon>Cryptophyceae</taxon>
        <taxon>Pyrenomonadales</taxon>
        <taxon>Geminigeraceae</taxon>
        <taxon>Guillardia</taxon>
    </lineage>
</organism>
<feature type="region of interest" description="Disordered" evidence="4">
    <location>
        <begin position="637"/>
        <end position="665"/>
    </location>
</feature>
<feature type="region of interest" description="Disordered" evidence="4">
    <location>
        <begin position="1"/>
        <end position="22"/>
    </location>
</feature>
<accession>L1J2T6</accession>
<dbReference type="SUPFAM" id="SSF46774">
    <property type="entry name" value="ARID-like"/>
    <property type="match status" value="1"/>
</dbReference>
<evidence type="ECO:0000256" key="1">
    <source>
        <dbReference type="ARBA" id="ARBA00023015"/>
    </source>
</evidence>
<feature type="compositionally biased region" description="Polar residues" evidence="4">
    <location>
        <begin position="1"/>
        <end position="17"/>
    </location>
</feature>
<evidence type="ECO:0000256" key="2">
    <source>
        <dbReference type="ARBA" id="ARBA00023163"/>
    </source>
</evidence>
<evidence type="ECO:0000256" key="3">
    <source>
        <dbReference type="ARBA" id="ARBA00023242"/>
    </source>
</evidence>
<dbReference type="InterPro" id="IPR001606">
    <property type="entry name" value="ARID_dom"/>
</dbReference>
<dbReference type="OMA" id="GNYGETR"/>
<keyword evidence="3" id="KW-0539">Nucleus</keyword>
<dbReference type="SMART" id="SM01014">
    <property type="entry name" value="ARID"/>
    <property type="match status" value="1"/>
</dbReference>
<reference evidence="6 8" key="1">
    <citation type="journal article" date="2012" name="Nature">
        <title>Algal genomes reveal evolutionary mosaicism and the fate of nucleomorphs.</title>
        <authorList>
            <consortium name="DOE Joint Genome Institute"/>
            <person name="Curtis B.A."/>
            <person name="Tanifuji G."/>
            <person name="Burki F."/>
            <person name="Gruber A."/>
            <person name="Irimia M."/>
            <person name="Maruyama S."/>
            <person name="Arias M.C."/>
            <person name="Ball S.G."/>
            <person name="Gile G.H."/>
            <person name="Hirakawa Y."/>
            <person name="Hopkins J.F."/>
            <person name="Kuo A."/>
            <person name="Rensing S.A."/>
            <person name="Schmutz J."/>
            <person name="Symeonidi A."/>
            <person name="Elias M."/>
            <person name="Eveleigh R.J."/>
            <person name="Herman E.K."/>
            <person name="Klute M.J."/>
            <person name="Nakayama T."/>
            <person name="Obornik M."/>
            <person name="Reyes-Prieto A."/>
            <person name="Armbrust E.V."/>
            <person name="Aves S.J."/>
            <person name="Beiko R.G."/>
            <person name="Coutinho P."/>
            <person name="Dacks J.B."/>
            <person name="Durnford D.G."/>
            <person name="Fast N.M."/>
            <person name="Green B.R."/>
            <person name="Grisdale C.J."/>
            <person name="Hempel F."/>
            <person name="Henrissat B."/>
            <person name="Hoppner M.P."/>
            <person name="Ishida K."/>
            <person name="Kim E."/>
            <person name="Koreny L."/>
            <person name="Kroth P.G."/>
            <person name="Liu Y."/>
            <person name="Malik S.B."/>
            <person name="Maier U.G."/>
            <person name="McRose D."/>
            <person name="Mock T."/>
            <person name="Neilson J.A."/>
            <person name="Onodera N.T."/>
            <person name="Poole A.M."/>
            <person name="Pritham E.J."/>
            <person name="Richards T.A."/>
            <person name="Rocap G."/>
            <person name="Roy S.W."/>
            <person name="Sarai C."/>
            <person name="Schaack S."/>
            <person name="Shirato S."/>
            <person name="Slamovits C.H."/>
            <person name="Spencer D.F."/>
            <person name="Suzuki S."/>
            <person name="Worden A.Z."/>
            <person name="Zauner S."/>
            <person name="Barry K."/>
            <person name="Bell C."/>
            <person name="Bharti A.K."/>
            <person name="Crow J.A."/>
            <person name="Grimwood J."/>
            <person name="Kramer R."/>
            <person name="Lindquist E."/>
            <person name="Lucas S."/>
            <person name="Salamov A."/>
            <person name="McFadden G.I."/>
            <person name="Lane C.E."/>
            <person name="Keeling P.J."/>
            <person name="Gray M.W."/>
            <person name="Grigoriev I.V."/>
            <person name="Archibald J.M."/>
        </authorList>
    </citation>
    <scope>NUCLEOTIDE SEQUENCE</scope>
    <source>
        <strain evidence="6 8">CCMP2712</strain>
    </source>
</reference>
<dbReference type="GO" id="GO:0006357">
    <property type="term" value="P:regulation of transcription by RNA polymerase II"/>
    <property type="evidence" value="ECO:0007669"/>
    <property type="project" value="TreeGrafter"/>
</dbReference>
<keyword evidence="8" id="KW-1185">Reference proteome</keyword>
<dbReference type="OrthoDB" id="1938591at2759"/>
<evidence type="ECO:0000256" key="4">
    <source>
        <dbReference type="SAM" id="MobiDB-lite"/>
    </source>
</evidence>
<dbReference type="HOGENOM" id="CLU_413045_0_0_1"/>
<reference evidence="8" key="2">
    <citation type="submission" date="2012-11" db="EMBL/GenBank/DDBJ databases">
        <authorList>
            <person name="Kuo A."/>
            <person name="Curtis B.A."/>
            <person name="Tanifuji G."/>
            <person name="Burki F."/>
            <person name="Gruber A."/>
            <person name="Irimia M."/>
            <person name="Maruyama S."/>
            <person name="Arias M.C."/>
            <person name="Ball S.G."/>
            <person name="Gile G.H."/>
            <person name="Hirakawa Y."/>
            <person name="Hopkins J.F."/>
            <person name="Rensing S.A."/>
            <person name="Schmutz J."/>
            <person name="Symeonidi A."/>
            <person name="Elias M."/>
            <person name="Eveleigh R.J."/>
            <person name="Herman E.K."/>
            <person name="Klute M.J."/>
            <person name="Nakayama T."/>
            <person name="Obornik M."/>
            <person name="Reyes-Prieto A."/>
            <person name="Armbrust E.V."/>
            <person name="Aves S.J."/>
            <person name="Beiko R.G."/>
            <person name="Coutinho P."/>
            <person name="Dacks J.B."/>
            <person name="Durnford D.G."/>
            <person name="Fast N.M."/>
            <person name="Green B.R."/>
            <person name="Grisdale C."/>
            <person name="Hempe F."/>
            <person name="Henrissat B."/>
            <person name="Hoppner M.P."/>
            <person name="Ishida K.-I."/>
            <person name="Kim E."/>
            <person name="Koreny L."/>
            <person name="Kroth P.G."/>
            <person name="Liu Y."/>
            <person name="Malik S.-B."/>
            <person name="Maier U.G."/>
            <person name="McRose D."/>
            <person name="Mock T."/>
            <person name="Neilson J.A."/>
            <person name="Onodera N.T."/>
            <person name="Poole A.M."/>
            <person name="Pritham E.J."/>
            <person name="Richards T.A."/>
            <person name="Rocap G."/>
            <person name="Roy S.W."/>
            <person name="Sarai C."/>
            <person name="Schaack S."/>
            <person name="Shirato S."/>
            <person name="Slamovits C.H."/>
            <person name="Spencer D.F."/>
            <person name="Suzuki S."/>
            <person name="Worden A.Z."/>
            <person name="Zauner S."/>
            <person name="Barry K."/>
            <person name="Bell C."/>
            <person name="Bharti A.K."/>
            <person name="Crow J.A."/>
            <person name="Grimwood J."/>
            <person name="Kramer R."/>
            <person name="Lindquist E."/>
            <person name="Lucas S."/>
            <person name="Salamov A."/>
            <person name="McFadden G.I."/>
            <person name="Lane C.E."/>
            <person name="Keeling P.J."/>
            <person name="Gray M.W."/>
            <person name="Grigoriev I.V."/>
            <person name="Archibald J.M."/>
        </authorList>
    </citation>
    <scope>NUCLEOTIDE SEQUENCE</scope>
    <source>
        <strain evidence="8">CCMP2712</strain>
    </source>
</reference>